<dbReference type="Proteomes" id="UP000009131">
    <property type="component" value="Unassembled WGS sequence"/>
</dbReference>
<evidence type="ECO:0000256" key="4">
    <source>
        <dbReference type="SAM" id="MobiDB-lite"/>
    </source>
</evidence>
<dbReference type="PANTHER" id="PTHR46588">
    <property type="entry name" value="SERINE/THREONINE/TYROSINE-INTERACTING PROTEIN"/>
    <property type="match status" value="1"/>
</dbReference>
<accession>G7E417</accession>
<dbReference type="GO" id="GO:1990444">
    <property type="term" value="F:F-box domain binding"/>
    <property type="evidence" value="ECO:0007669"/>
    <property type="project" value="TreeGrafter"/>
</dbReference>
<organism evidence="7 8">
    <name type="scientific">Mixia osmundae (strain CBS 9802 / IAM 14324 / JCM 22182 / KY 12970)</name>
    <dbReference type="NCBI Taxonomy" id="764103"/>
    <lineage>
        <taxon>Eukaryota</taxon>
        <taxon>Fungi</taxon>
        <taxon>Dikarya</taxon>
        <taxon>Basidiomycota</taxon>
        <taxon>Pucciniomycotina</taxon>
        <taxon>Mixiomycetes</taxon>
        <taxon>Mixiales</taxon>
        <taxon>Mixiaceae</taxon>
        <taxon>Mixia</taxon>
    </lineage>
</organism>
<dbReference type="InParanoid" id="G7E417"/>
<sequence length="319" mass="35557">MVRLPDAIGRHLAPILRGAVCNQSQTATLSLRTDASPLPSAYRDRSSVLCANADTAESTGAPLYMIYLASVSGIVCWPTSMATLAHDEAPDLPELPNVIWKYEMRRQAQEIIPRLWCGPYQSSNNLATLKSQGITHILCIADTREGGLVKPKFPNDFEYQVLNIRDSWDQNLITVFPEVAHFMEHALSTGGALLVHCGDGISRSPAIVTAYIMVKYRLGAEEACSYVRGRRFCVSPNVWFQHQIGAYEGIYRAQNMMHQAGEQEARDVSRRKRLDADDEADNNDPDAHHILMTTLNSRRSKPLPKRRNVSDGSTGEMQM</sequence>
<dbReference type="GO" id="GO:0005737">
    <property type="term" value="C:cytoplasm"/>
    <property type="evidence" value="ECO:0007669"/>
    <property type="project" value="TreeGrafter"/>
</dbReference>
<dbReference type="PROSITE" id="PS00383">
    <property type="entry name" value="TYR_PHOSPHATASE_1"/>
    <property type="match status" value="1"/>
</dbReference>
<evidence type="ECO:0000259" key="5">
    <source>
        <dbReference type="PROSITE" id="PS50054"/>
    </source>
</evidence>
<proteinExistence type="inferred from homology"/>
<dbReference type="GO" id="GO:0070372">
    <property type="term" value="P:regulation of ERK1 and ERK2 cascade"/>
    <property type="evidence" value="ECO:0007669"/>
    <property type="project" value="TreeGrafter"/>
</dbReference>
<dbReference type="Pfam" id="PF00782">
    <property type="entry name" value="DSPc"/>
    <property type="match status" value="1"/>
</dbReference>
<feature type="compositionally biased region" description="Basic residues" evidence="4">
    <location>
        <begin position="298"/>
        <end position="307"/>
    </location>
</feature>
<dbReference type="SMART" id="SM00195">
    <property type="entry name" value="DSPc"/>
    <property type="match status" value="1"/>
</dbReference>
<reference evidence="7 8" key="2">
    <citation type="journal article" date="2012" name="Open Biol.">
        <title>Characteristics of nucleosomes and linker DNA regions on the genome of the basidiomycete Mixia osmundae revealed by mono- and dinucleosome mapping.</title>
        <authorList>
            <person name="Nishida H."/>
            <person name="Kondo S."/>
            <person name="Matsumoto T."/>
            <person name="Suzuki Y."/>
            <person name="Yoshikawa H."/>
            <person name="Taylor T.D."/>
            <person name="Sugiyama J."/>
        </authorList>
    </citation>
    <scope>NUCLEOTIDE SEQUENCE [LARGE SCALE GENOMIC DNA]</scope>
    <source>
        <strain evidence="8">CBS 9802 / IAM 14324 / JCM 22182 / KY 12970</strain>
    </source>
</reference>
<dbReference type="InterPro" id="IPR029021">
    <property type="entry name" value="Prot-tyrosine_phosphatase-like"/>
</dbReference>
<dbReference type="HOGENOM" id="CLU_871801_0_0_1"/>
<dbReference type="GO" id="GO:0005654">
    <property type="term" value="C:nucleoplasm"/>
    <property type="evidence" value="ECO:0007669"/>
    <property type="project" value="TreeGrafter"/>
</dbReference>
<dbReference type="eggNOG" id="KOG1716">
    <property type="taxonomic scope" value="Eukaryota"/>
</dbReference>
<dbReference type="GO" id="GO:0004721">
    <property type="term" value="F:phosphoprotein phosphatase activity"/>
    <property type="evidence" value="ECO:0007669"/>
    <property type="project" value="UniProtKB-KW"/>
</dbReference>
<feature type="compositionally biased region" description="Polar residues" evidence="4">
    <location>
        <begin position="310"/>
        <end position="319"/>
    </location>
</feature>
<feature type="domain" description="Tyrosine specific protein phosphatases" evidence="6">
    <location>
        <begin position="173"/>
        <end position="231"/>
    </location>
</feature>
<keyword evidence="2" id="KW-0378">Hydrolase</keyword>
<dbReference type="FunFam" id="3.90.190.10:FF:000036">
    <property type="entry name" value="Serine/threonine/tyrosine-interacting protein a"/>
    <property type="match status" value="1"/>
</dbReference>
<dbReference type="OrthoDB" id="2017893at2759"/>
<dbReference type="PANTHER" id="PTHR46588:SF1">
    <property type="entry name" value="SERINE_THREONINE_TYROSINE-INTERACTING PROTEIN"/>
    <property type="match status" value="1"/>
</dbReference>
<dbReference type="OMA" id="CANADTA"/>
<dbReference type="EMBL" id="BABT02000126">
    <property type="protein sequence ID" value="GAA97577.1"/>
    <property type="molecule type" value="Genomic_DNA"/>
</dbReference>
<dbReference type="InterPro" id="IPR000340">
    <property type="entry name" value="Dual-sp_phosphatase_cat-dom"/>
</dbReference>
<dbReference type="InterPro" id="IPR020422">
    <property type="entry name" value="TYR_PHOSPHATASE_DUAL_dom"/>
</dbReference>
<keyword evidence="8" id="KW-1185">Reference proteome</keyword>
<evidence type="ECO:0000259" key="6">
    <source>
        <dbReference type="PROSITE" id="PS50056"/>
    </source>
</evidence>
<comment type="similarity">
    <text evidence="1">Belongs to the protein-tyrosine phosphatase family. Non-receptor class subfamily.</text>
</comment>
<comment type="caution">
    <text evidence="7">The sequence shown here is derived from an EMBL/GenBank/DDBJ whole genome shotgun (WGS) entry which is preliminary data.</text>
</comment>
<dbReference type="RefSeq" id="XP_014570665.1">
    <property type="nucleotide sequence ID" value="XM_014715179.1"/>
</dbReference>
<feature type="domain" description="Tyrosine-protein phosphatase" evidence="5">
    <location>
        <begin position="107"/>
        <end position="253"/>
    </location>
</feature>
<dbReference type="InterPro" id="IPR052449">
    <property type="entry name" value="STYX-Interacting_Phosphatase"/>
</dbReference>
<evidence type="ECO:0000256" key="2">
    <source>
        <dbReference type="ARBA" id="ARBA00022801"/>
    </source>
</evidence>
<dbReference type="PROSITE" id="PS50056">
    <property type="entry name" value="TYR_PHOSPHATASE_2"/>
    <property type="match status" value="1"/>
</dbReference>
<evidence type="ECO:0000313" key="7">
    <source>
        <dbReference type="EMBL" id="GAA97577.1"/>
    </source>
</evidence>
<dbReference type="SUPFAM" id="SSF52799">
    <property type="entry name" value="(Phosphotyrosine protein) phosphatases II"/>
    <property type="match status" value="1"/>
</dbReference>
<feature type="region of interest" description="Disordered" evidence="4">
    <location>
        <begin position="261"/>
        <end position="319"/>
    </location>
</feature>
<dbReference type="AlphaFoldDB" id="G7E417"/>
<name>G7E417_MIXOS</name>
<dbReference type="GO" id="GO:0062026">
    <property type="term" value="P:negative regulation of SCF-dependent proteasomal ubiquitin-dependent catabolic process"/>
    <property type="evidence" value="ECO:0007669"/>
    <property type="project" value="TreeGrafter"/>
</dbReference>
<dbReference type="InterPro" id="IPR016130">
    <property type="entry name" value="Tyr_Pase_AS"/>
</dbReference>
<dbReference type="STRING" id="764103.G7E417"/>
<evidence type="ECO:0000256" key="1">
    <source>
        <dbReference type="ARBA" id="ARBA00009649"/>
    </source>
</evidence>
<dbReference type="InterPro" id="IPR000387">
    <property type="entry name" value="Tyr_Pase_dom"/>
</dbReference>
<dbReference type="PROSITE" id="PS50054">
    <property type="entry name" value="TYR_PHOSPHATASE_DUAL"/>
    <property type="match status" value="1"/>
</dbReference>
<evidence type="ECO:0000256" key="3">
    <source>
        <dbReference type="ARBA" id="ARBA00022912"/>
    </source>
</evidence>
<gene>
    <name evidence="7" type="primary">Mo04255</name>
    <name evidence="7" type="ORF">E5Q_04255</name>
</gene>
<reference evidence="7 8" key="1">
    <citation type="journal article" date="2011" name="J. Gen. Appl. Microbiol.">
        <title>Draft genome sequencing of the enigmatic basidiomycete Mixia osmundae.</title>
        <authorList>
            <person name="Nishida H."/>
            <person name="Nagatsuka Y."/>
            <person name="Sugiyama J."/>
        </authorList>
    </citation>
    <scope>NUCLEOTIDE SEQUENCE [LARGE SCALE GENOMIC DNA]</scope>
    <source>
        <strain evidence="8">CBS 9802 / IAM 14324 / JCM 22182 / KY 12970</strain>
    </source>
</reference>
<dbReference type="Gene3D" id="3.90.190.10">
    <property type="entry name" value="Protein tyrosine phosphatase superfamily"/>
    <property type="match status" value="1"/>
</dbReference>
<keyword evidence="3" id="KW-0904">Protein phosphatase</keyword>
<protein>
    <submittedName>
        <fullName evidence="7">Uncharacterized protein</fullName>
    </submittedName>
</protein>
<evidence type="ECO:0000313" key="8">
    <source>
        <dbReference type="Proteomes" id="UP000009131"/>
    </source>
</evidence>